<dbReference type="PANTHER" id="PTHR10953:SF162">
    <property type="entry name" value="SUMO-ACTIVATING ENZYME SUBUNIT 1"/>
    <property type="match status" value="1"/>
</dbReference>
<dbReference type="InterPro" id="IPR045886">
    <property type="entry name" value="ThiF/MoeB/HesA"/>
</dbReference>
<reference evidence="2 3" key="1">
    <citation type="submission" date="2019-07" db="EMBL/GenBank/DDBJ databases">
        <title>Rhodotorula toruloides NBRC10032 genome sequencing.</title>
        <authorList>
            <person name="Shida Y."/>
            <person name="Takaku H."/>
            <person name="Ogasawara W."/>
            <person name="Mori K."/>
        </authorList>
    </citation>
    <scope>NUCLEOTIDE SEQUENCE [LARGE SCALE GENOMIC DNA]</scope>
    <source>
        <strain evidence="2 3">NBRC10032</strain>
    </source>
</reference>
<dbReference type="Proteomes" id="UP000321518">
    <property type="component" value="Unassembled WGS sequence"/>
</dbReference>
<comment type="caution">
    <text evidence="2">The sequence shown here is derived from an EMBL/GenBank/DDBJ whole genome shotgun (WGS) entry which is preliminary data.</text>
</comment>
<gene>
    <name evidence="2" type="ORF">Rt10032_c03g1722</name>
</gene>
<dbReference type="GO" id="GO:0019948">
    <property type="term" value="F:SUMO activating enzyme activity"/>
    <property type="evidence" value="ECO:0007669"/>
    <property type="project" value="TreeGrafter"/>
</dbReference>
<dbReference type="InterPro" id="IPR035985">
    <property type="entry name" value="Ubiquitin-activating_enz"/>
</dbReference>
<protein>
    <submittedName>
        <fullName evidence="2">SUMO-activating enzyme subunit 1</fullName>
    </submittedName>
</protein>
<dbReference type="PANTHER" id="PTHR10953">
    <property type="entry name" value="UBIQUITIN-ACTIVATING ENZYME E1"/>
    <property type="match status" value="1"/>
</dbReference>
<dbReference type="OrthoDB" id="1708823at2759"/>
<dbReference type="Gene3D" id="3.40.50.720">
    <property type="entry name" value="NAD(P)-binding Rossmann-like Domain"/>
    <property type="match status" value="1"/>
</dbReference>
<dbReference type="InterPro" id="IPR000594">
    <property type="entry name" value="ThiF_NAD_FAD-bd"/>
</dbReference>
<evidence type="ECO:0000259" key="1">
    <source>
        <dbReference type="Pfam" id="PF00899"/>
    </source>
</evidence>
<evidence type="ECO:0000313" key="2">
    <source>
        <dbReference type="EMBL" id="GEM07705.1"/>
    </source>
</evidence>
<accession>A0A511KCJ4</accession>
<evidence type="ECO:0000313" key="3">
    <source>
        <dbReference type="Proteomes" id="UP000321518"/>
    </source>
</evidence>
<proteinExistence type="predicted"/>
<dbReference type="GO" id="GO:0016925">
    <property type="term" value="P:protein sumoylation"/>
    <property type="evidence" value="ECO:0007669"/>
    <property type="project" value="TreeGrafter"/>
</dbReference>
<name>A0A511KCJ4_RHOTO</name>
<dbReference type="GO" id="GO:0031510">
    <property type="term" value="C:SUMO activating enzyme complex"/>
    <property type="evidence" value="ECO:0007669"/>
    <property type="project" value="TreeGrafter"/>
</dbReference>
<dbReference type="Pfam" id="PF00899">
    <property type="entry name" value="ThiF"/>
    <property type="match status" value="1"/>
</dbReference>
<dbReference type="GO" id="GO:0005737">
    <property type="term" value="C:cytoplasm"/>
    <property type="evidence" value="ECO:0007669"/>
    <property type="project" value="TreeGrafter"/>
</dbReference>
<dbReference type="SUPFAM" id="SSF69572">
    <property type="entry name" value="Activating enzymes of the ubiquitin-like proteins"/>
    <property type="match status" value="1"/>
</dbReference>
<sequence length="335" mass="36010">MPAPAPREKAITEDEAKLYDRQLRLWGAAAQARMLASRVLVAGRFRGIAVDAVKNVVLAGVGQLTLLDGEDLMESDLGTNYFAREDEVGKKRVEVSAPRVQALNPRVTVSTETDPSLLFQEAFLDQFDLVVVTDVDAPTVLKVNDLTRQLGKKFFASGSVGIDGWMFADLLEHEFVVDKIKTVSQGETVTVPTKSTLSYVPFSLALEHDFSILRKREMKRSGAVLWGMLSLFAAQRIANPSPSAPIATTVSETDLSSAAQSLLPKIGVSIDMLPSSEISRIATLQEAEFAPAAAIVGGILGQDVLNAVGGKEEPARNLFVFQGATGVGRVWALGV</sequence>
<feature type="domain" description="THIF-type NAD/FAD binding fold" evidence="1">
    <location>
        <begin position="19"/>
        <end position="324"/>
    </location>
</feature>
<dbReference type="EMBL" id="BJWK01000003">
    <property type="protein sequence ID" value="GEM07705.1"/>
    <property type="molecule type" value="Genomic_DNA"/>
</dbReference>
<dbReference type="AlphaFoldDB" id="A0A511KCJ4"/>
<organism evidence="2 3">
    <name type="scientific">Rhodotorula toruloides</name>
    <name type="common">Yeast</name>
    <name type="synonym">Rhodosporidium toruloides</name>
    <dbReference type="NCBI Taxonomy" id="5286"/>
    <lineage>
        <taxon>Eukaryota</taxon>
        <taxon>Fungi</taxon>
        <taxon>Dikarya</taxon>
        <taxon>Basidiomycota</taxon>
        <taxon>Pucciniomycotina</taxon>
        <taxon>Microbotryomycetes</taxon>
        <taxon>Sporidiobolales</taxon>
        <taxon>Sporidiobolaceae</taxon>
        <taxon>Rhodotorula</taxon>
    </lineage>
</organism>